<reference evidence="2 3" key="1">
    <citation type="submission" date="2019-05" db="EMBL/GenBank/DDBJ databases">
        <title>Panacibacter sp. strain 17mud1-8 Genome sequencing and assembly.</title>
        <authorList>
            <person name="Chhetri G."/>
        </authorList>
    </citation>
    <scope>NUCLEOTIDE SEQUENCE [LARGE SCALE GENOMIC DNA]</scope>
    <source>
        <strain evidence="2 3">17mud1-8</strain>
    </source>
</reference>
<name>A0A4U3L8K9_9BACT</name>
<dbReference type="AlphaFoldDB" id="A0A4U3L8K9"/>
<gene>
    <name evidence="2" type="ORF">FC093_00875</name>
</gene>
<dbReference type="InterPro" id="IPR027843">
    <property type="entry name" value="DUF4440"/>
</dbReference>
<feature type="domain" description="DUF4440" evidence="1">
    <location>
        <begin position="12"/>
        <end position="118"/>
    </location>
</feature>
<accession>A0A4U3L8K9</accession>
<dbReference type="InterPro" id="IPR032710">
    <property type="entry name" value="NTF2-like_dom_sf"/>
</dbReference>
<dbReference type="OrthoDB" id="9814425at2"/>
<dbReference type="Gene3D" id="3.10.450.50">
    <property type="match status" value="1"/>
</dbReference>
<organism evidence="2 3">
    <name type="scientific">Ilyomonas limi</name>
    <dbReference type="NCBI Taxonomy" id="2575867"/>
    <lineage>
        <taxon>Bacteria</taxon>
        <taxon>Pseudomonadati</taxon>
        <taxon>Bacteroidota</taxon>
        <taxon>Chitinophagia</taxon>
        <taxon>Chitinophagales</taxon>
        <taxon>Chitinophagaceae</taxon>
        <taxon>Ilyomonas</taxon>
    </lineage>
</organism>
<dbReference type="Pfam" id="PF14534">
    <property type="entry name" value="DUF4440"/>
    <property type="match status" value="1"/>
</dbReference>
<dbReference type="Proteomes" id="UP000305848">
    <property type="component" value="Unassembled WGS sequence"/>
</dbReference>
<dbReference type="EMBL" id="SZQL01000001">
    <property type="protein sequence ID" value="TKK71608.1"/>
    <property type="molecule type" value="Genomic_DNA"/>
</dbReference>
<dbReference type="SUPFAM" id="SSF54427">
    <property type="entry name" value="NTF2-like"/>
    <property type="match status" value="1"/>
</dbReference>
<evidence type="ECO:0000259" key="1">
    <source>
        <dbReference type="Pfam" id="PF14534"/>
    </source>
</evidence>
<dbReference type="RefSeq" id="WP_137259848.1">
    <property type="nucleotide sequence ID" value="NZ_SZQL01000001.1"/>
</dbReference>
<evidence type="ECO:0000313" key="3">
    <source>
        <dbReference type="Proteomes" id="UP000305848"/>
    </source>
</evidence>
<proteinExistence type="predicted"/>
<keyword evidence="3" id="KW-1185">Reference proteome</keyword>
<protein>
    <submittedName>
        <fullName evidence="2">DUF4440 domain-containing protein</fullName>
    </submittedName>
</protein>
<evidence type="ECO:0000313" key="2">
    <source>
        <dbReference type="EMBL" id="TKK71608.1"/>
    </source>
</evidence>
<sequence length="129" mass="14336">MTTETVDIRSDIRTADDAFEQKFNQGDAAGVAALYSSEAMLLPPGSDVVKGNTAIRDFWQGAMNMGIKEAKLDIVEVEQQGDTAIEVGRYRLKGAGSEIMDEGKFLVVWKREAGEWKLHRDIWNTSRPS</sequence>
<comment type="caution">
    <text evidence="2">The sequence shown here is derived from an EMBL/GenBank/DDBJ whole genome shotgun (WGS) entry which is preliminary data.</text>
</comment>